<comment type="caution">
    <text evidence="6">The sequence shown here is derived from an EMBL/GenBank/DDBJ whole genome shotgun (WGS) entry which is preliminary data.</text>
</comment>
<proteinExistence type="inferred from homology"/>
<dbReference type="GeneID" id="39592560"/>
<dbReference type="GO" id="GO:1990904">
    <property type="term" value="C:ribonucleoprotein complex"/>
    <property type="evidence" value="ECO:0007669"/>
    <property type="project" value="UniProtKB-KW"/>
</dbReference>
<organism evidence="6 7">
    <name type="scientific">Apiotrichum porosum</name>
    <dbReference type="NCBI Taxonomy" id="105984"/>
    <lineage>
        <taxon>Eukaryota</taxon>
        <taxon>Fungi</taxon>
        <taxon>Dikarya</taxon>
        <taxon>Basidiomycota</taxon>
        <taxon>Agaricomycotina</taxon>
        <taxon>Tremellomycetes</taxon>
        <taxon>Trichosporonales</taxon>
        <taxon>Trichosporonaceae</taxon>
        <taxon>Apiotrichum</taxon>
    </lineage>
</organism>
<protein>
    <recommendedName>
        <fullName evidence="5">Ribosomal eL28/Mak16 domain-containing protein</fullName>
    </recommendedName>
</protein>
<dbReference type="InterPro" id="IPR029004">
    <property type="entry name" value="Ribosomal_eL28/Mak16"/>
</dbReference>
<feature type="region of interest" description="Disordered" evidence="4">
    <location>
        <begin position="123"/>
        <end position="147"/>
    </location>
</feature>
<evidence type="ECO:0000256" key="2">
    <source>
        <dbReference type="ARBA" id="ARBA00022980"/>
    </source>
</evidence>
<dbReference type="Pfam" id="PF01778">
    <property type="entry name" value="Ribosomal_L28e"/>
    <property type="match status" value="1"/>
</dbReference>
<dbReference type="Gene3D" id="3.30.390.110">
    <property type="match status" value="1"/>
</dbReference>
<dbReference type="STRING" id="105984.A0A427XSK6"/>
<dbReference type="GO" id="GO:0003735">
    <property type="term" value="F:structural constituent of ribosome"/>
    <property type="evidence" value="ECO:0007669"/>
    <property type="project" value="InterPro"/>
</dbReference>
<dbReference type="EMBL" id="RSCE01000006">
    <property type="protein sequence ID" value="RSH81824.1"/>
    <property type="molecule type" value="Genomic_DNA"/>
</dbReference>
<dbReference type="GO" id="GO:0006412">
    <property type="term" value="P:translation"/>
    <property type="evidence" value="ECO:0007669"/>
    <property type="project" value="InterPro"/>
</dbReference>
<dbReference type="RefSeq" id="XP_028476279.1">
    <property type="nucleotide sequence ID" value="XM_028623346.1"/>
</dbReference>
<accession>A0A427XSK6</accession>
<dbReference type="Proteomes" id="UP000279236">
    <property type="component" value="Unassembled WGS sequence"/>
</dbReference>
<evidence type="ECO:0000313" key="6">
    <source>
        <dbReference type="EMBL" id="RSH81824.1"/>
    </source>
</evidence>
<dbReference type="GO" id="GO:0005840">
    <property type="term" value="C:ribosome"/>
    <property type="evidence" value="ECO:0007669"/>
    <property type="project" value="UniProtKB-KW"/>
</dbReference>
<evidence type="ECO:0000313" key="7">
    <source>
        <dbReference type="Proteomes" id="UP000279236"/>
    </source>
</evidence>
<feature type="domain" description="Ribosomal eL28/Mak16" evidence="5">
    <location>
        <begin position="5"/>
        <end position="120"/>
    </location>
</feature>
<dbReference type="AlphaFoldDB" id="A0A427XSK6"/>
<dbReference type="PANTHER" id="PTHR10544">
    <property type="entry name" value="60S RIBOSOMAL PROTEIN L28"/>
    <property type="match status" value="1"/>
</dbReference>
<keyword evidence="7" id="KW-1185">Reference proteome</keyword>
<evidence type="ECO:0000256" key="3">
    <source>
        <dbReference type="ARBA" id="ARBA00023274"/>
    </source>
</evidence>
<evidence type="ECO:0000259" key="5">
    <source>
        <dbReference type="Pfam" id="PF01778"/>
    </source>
</evidence>
<keyword evidence="3" id="KW-0687">Ribonucleoprotein</keyword>
<name>A0A427XSK6_9TREE</name>
<dbReference type="InterPro" id="IPR002672">
    <property type="entry name" value="Ribosomal_eL28"/>
</dbReference>
<gene>
    <name evidence="6" type="ORF">EHS24_008017</name>
</gene>
<sequence>MSADLTWLLVRGWNSFQRKSSNGPIFSAEQGNLLNLHSQKYSGLANSKVLAIDANAEGAITVTKIQPNGGQVASARKASTLKRSTGPRRAAKIAAVETAAKGYRADLRAAAVARISALTRVNRRAANPPKDKRSKKVAAEENAIELD</sequence>
<evidence type="ECO:0000256" key="4">
    <source>
        <dbReference type="SAM" id="MobiDB-lite"/>
    </source>
</evidence>
<reference evidence="6 7" key="1">
    <citation type="submission" date="2018-11" db="EMBL/GenBank/DDBJ databases">
        <title>Genome sequence of Apiotrichum porosum DSM 27194.</title>
        <authorList>
            <person name="Aliyu H."/>
            <person name="Gorte O."/>
            <person name="Ochsenreither K."/>
        </authorList>
    </citation>
    <scope>NUCLEOTIDE SEQUENCE [LARGE SCALE GENOMIC DNA]</scope>
    <source>
        <strain evidence="6 7">DSM 27194</strain>
    </source>
</reference>
<keyword evidence="2" id="KW-0689">Ribosomal protein</keyword>
<comment type="similarity">
    <text evidence="1">Belongs to the eukaryotic ribosomal protein eL28 family.</text>
</comment>
<evidence type="ECO:0000256" key="1">
    <source>
        <dbReference type="ARBA" id="ARBA00007926"/>
    </source>
</evidence>
<dbReference type="OrthoDB" id="338850at2759"/>